<evidence type="ECO:0000256" key="5">
    <source>
        <dbReference type="ARBA" id="ARBA00022475"/>
    </source>
</evidence>
<reference evidence="12 13" key="1">
    <citation type="submission" date="2019-02" db="EMBL/GenBank/DDBJ databases">
        <title>Deep-cultivation of Planctomycetes and their phenomic and genomic characterization uncovers novel biology.</title>
        <authorList>
            <person name="Wiegand S."/>
            <person name="Jogler M."/>
            <person name="Boedeker C."/>
            <person name="Pinto D."/>
            <person name="Vollmers J."/>
            <person name="Rivas-Marin E."/>
            <person name="Kohn T."/>
            <person name="Peeters S.H."/>
            <person name="Heuer A."/>
            <person name="Rast P."/>
            <person name="Oberbeckmann S."/>
            <person name="Bunk B."/>
            <person name="Jeske O."/>
            <person name="Meyerdierks A."/>
            <person name="Storesund J.E."/>
            <person name="Kallscheuer N."/>
            <person name="Luecker S."/>
            <person name="Lage O.M."/>
            <person name="Pohl T."/>
            <person name="Merkel B.J."/>
            <person name="Hornburger P."/>
            <person name="Mueller R.-W."/>
            <person name="Bruemmer F."/>
            <person name="Labrenz M."/>
            <person name="Spormann A.M."/>
            <person name="Op Den Camp H."/>
            <person name="Overmann J."/>
            <person name="Amann R."/>
            <person name="Jetten M.S.M."/>
            <person name="Mascher T."/>
            <person name="Medema M.H."/>
            <person name="Devos D.P."/>
            <person name="Kaster A.-K."/>
            <person name="Ovreas L."/>
            <person name="Rohde M."/>
            <person name="Galperin M.Y."/>
            <person name="Jogler C."/>
        </authorList>
    </citation>
    <scope>NUCLEOTIDE SEQUENCE [LARGE SCALE GENOMIC DNA]</scope>
    <source>
        <strain evidence="12 13">Poly41</strain>
    </source>
</reference>
<evidence type="ECO:0000256" key="9">
    <source>
        <dbReference type="ARBA" id="ARBA00023010"/>
    </source>
</evidence>
<evidence type="ECO:0000256" key="2">
    <source>
        <dbReference type="ARBA" id="ARBA00006742"/>
    </source>
</evidence>
<evidence type="ECO:0000313" key="13">
    <source>
        <dbReference type="Proteomes" id="UP000319143"/>
    </source>
</evidence>
<gene>
    <name evidence="12" type="ORF">Poly41_06230</name>
</gene>
<dbReference type="PANTHER" id="PTHR33909:SF1">
    <property type="entry name" value="SEC TRANSLOCON ACCESSORY COMPLEX SUBUNIT YAJC"/>
    <property type="match status" value="1"/>
</dbReference>
<keyword evidence="5" id="KW-1003">Cell membrane</keyword>
<evidence type="ECO:0000256" key="11">
    <source>
        <dbReference type="SAM" id="Phobius"/>
    </source>
</evidence>
<dbReference type="GO" id="GO:0015031">
    <property type="term" value="P:protein transport"/>
    <property type="evidence" value="ECO:0007669"/>
    <property type="project" value="UniProtKB-KW"/>
</dbReference>
<dbReference type="PANTHER" id="PTHR33909">
    <property type="entry name" value="SEC TRANSLOCON ACCESSORY COMPLEX SUBUNIT YAJC"/>
    <property type="match status" value="1"/>
</dbReference>
<dbReference type="GO" id="GO:0005886">
    <property type="term" value="C:plasma membrane"/>
    <property type="evidence" value="ECO:0007669"/>
    <property type="project" value="UniProtKB-SubCell"/>
</dbReference>
<dbReference type="Pfam" id="PF02699">
    <property type="entry name" value="YajC"/>
    <property type="match status" value="1"/>
</dbReference>
<protein>
    <recommendedName>
        <fullName evidence="3">Sec translocon accessory complex subunit YajC</fullName>
    </recommendedName>
</protein>
<proteinExistence type="inferred from homology"/>
<keyword evidence="4" id="KW-0813">Transport</keyword>
<evidence type="ECO:0000256" key="4">
    <source>
        <dbReference type="ARBA" id="ARBA00022448"/>
    </source>
</evidence>
<dbReference type="OrthoDB" id="9800132at2"/>
<dbReference type="AlphaFoldDB" id="A0A5C6E2Y7"/>
<organism evidence="12 13">
    <name type="scientific">Novipirellula artificiosorum</name>
    <dbReference type="NCBI Taxonomy" id="2528016"/>
    <lineage>
        <taxon>Bacteria</taxon>
        <taxon>Pseudomonadati</taxon>
        <taxon>Planctomycetota</taxon>
        <taxon>Planctomycetia</taxon>
        <taxon>Pirellulales</taxon>
        <taxon>Pirellulaceae</taxon>
        <taxon>Novipirellula</taxon>
    </lineage>
</organism>
<comment type="caution">
    <text evidence="12">The sequence shown here is derived from an EMBL/GenBank/DDBJ whole genome shotgun (WGS) entry which is preliminary data.</text>
</comment>
<evidence type="ECO:0000256" key="8">
    <source>
        <dbReference type="ARBA" id="ARBA00022989"/>
    </source>
</evidence>
<sequence>MGCNETPSTQGTEFLIAEAFSRIVSPSVELGYLLTNVLAQEAAAPAQELTFVEKLFANPLLPIIVIIFFFYTMLLAPERRRKAEEAKLMASLKKNDRIVTVGGIHGTVVSISPDSDVVTIRVDESGNTRLKINRTAISTVVKDPKESDRKDADSSTKN</sequence>
<keyword evidence="13" id="KW-1185">Reference proteome</keyword>
<name>A0A5C6E2Y7_9BACT</name>
<dbReference type="InterPro" id="IPR003849">
    <property type="entry name" value="Preprotein_translocase_YajC"/>
</dbReference>
<evidence type="ECO:0000256" key="6">
    <source>
        <dbReference type="ARBA" id="ARBA00022692"/>
    </source>
</evidence>
<evidence type="ECO:0000256" key="3">
    <source>
        <dbReference type="ARBA" id="ARBA00014962"/>
    </source>
</evidence>
<evidence type="ECO:0000256" key="10">
    <source>
        <dbReference type="ARBA" id="ARBA00023136"/>
    </source>
</evidence>
<keyword evidence="6 11" id="KW-0812">Transmembrane</keyword>
<comment type="subcellular location">
    <subcellularLocation>
        <location evidence="1">Cell membrane</location>
        <topology evidence="1">Single-pass membrane protein</topology>
    </subcellularLocation>
</comment>
<evidence type="ECO:0000256" key="7">
    <source>
        <dbReference type="ARBA" id="ARBA00022927"/>
    </source>
</evidence>
<evidence type="ECO:0000256" key="1">
    <source>
        <dbReference type="ARBA" id="ARBA00004162"/>
    </source>
</evidence>
<keyword evidence="8 11" id="KW-1133">Transmembrane helix</keyword>
<dbReference type="Proteomes" id="UP000319143">
    <property type="component" value="Unassembled WGS sequence"/>
</dbReference>
<dbReference type="SMART" id="SM01323">
    <property type="entry name" value="YajC"/>
    <property type="match status" value="1"/>
</dbReference>
<keyword evidence="10 11" id="KW-0472">Membrane</keyword>
<dbReference type="NCBIfam" id="TIGR00739">
    <property type="entry name" value="yajC"/>
    <property type="match status" value="1"/>
</dbReference>
<dbReference type="EMBL" id="SJPV01000001">
    <property type="protein sequence ID" value="TWU42327.1"/>
    <property type="molecule type" value="Genomic_DNA"/>
</dbReference>
<comment type="similarity">
    <text evidence="2">Belongs to the YajC family.</text>
</comment>
<evidence type="ECO:0000313" key="12">
    <source>
        <dbReference type="EMBL" id="TWU42327.1"/>
    </source>
</evidence>
<accession>A0A5C6E2Y7</accession>
<dbReference type="PRINTS" id="PR01853">
    <property type="entry name" value="YAJCTRNLCASE"/>
</dbReference>
<feature type="transmembrane region" description="Helical" evidence="11">
    <location>
        <begin position="55"/>
        <end position="76"/>
    </location>
</feature>
<keyword evidence="9" id="KW-0811">Translocation</keyword>
<keyword evidence="7" id="KW-0653">Protein transport</keyword>